<protein>
    <submittedName>
        <fullName evidence="2">Uncharacterized protein</fullName>
    </submittedName>
</protein>
<dbReference type="AlphaFoldDB" id="A0A4Y2HND2"/>
<organism evidence="2 3">
    <name type="scientific">Araneus ventricosus</name>
    <name type="common">Orbweaver spider</name>
    <name type="synonym">Epeira ventricosa</name>
    <dbReference type="NCBI Taxonomy" id="182803"/>
    <lineage>
        <taxon>Eukaryota</taxon>
        <taxon>Metazoa</taxon>
        <taxon>Ecdysozoa</taxon>
        <taxon>Arthropoda</taxon>
        <taxon>Chelicerata</taxon>
        <taxon>Arachnida</taxon>
        <taxon>Araneae</taxon>
        <taxon>Araneomorphae</taxon>
        <taxon>Entelegynae</taxon>
        <taxon>Araneoidea</taxon>
        <taxon>Araneidae</taxon>
        <taxon>Araneus</taxon>
    </lineage>
</organism>
<keyword evidence="3" id="KW-1185">Reference proteome</keyword>
<gene>
    <name evidence="2" type="ORF">AVEN_193246_1</name>
</gene>
<evidence type="ECO:0000313" key="3">
    <source>
        <dbReference type="Proteomes" id="UP000499080"/>
    </source>
</evidence>
<name>A0A4Y2HND2_ARAVE</name>
<proteinExistence type="predicted"/>
<feature type="compositionally biased region" description="Basic and acidic residues" evidence="1">
    <location>
        <begin position="55"/>
        <end position="95"/>
    </location>
</feature>
<reference evidence="2 3" key="1">
    <citation type="journal article" date="2019" name="Sci. Rep.">
        <title>Orb-weaving spider Araneus ventricosus genome elucidates the spidroin gene catalogue.</title>
        <authorList>
            <person name="Kono N."/>
            <person name="Nakamura H."/>
            <person name="Ohtoshi R."/>
            <person name="Moran D.A.P."/>
            <person name="Shinohara A."/>
            <person name="Yoshida Y."/>
            <person name="Fujiwara M."/>
            <person name="Mori M."/>
            <person name="Tomita M."/>
            <person name="Arakawa K."/>
        </authorList>
    </citation>
    <scope>NUCLEOTIDE SEQUENCE [LARGE SCALE GENOMIC DNA]</scope>
</reference>
<feature type="region of interest" description="Disordered" evidence="1">
    <location>
        <begin position="45"/>
        <end position="104"/>
    </location>
</feature>
<dbReference type="EMBL" id="BGPR01002036">
    <property type="protein sequence ID" value="GBM66629.1"/>
    <property type="molecule type" value="Genomic_DNA"/>
</dbReference>
<accession>A0A4Y2HND2</accession>
<evidence type="ECO:0000313" key="2">
    <source>
        <dbReference type="EMBL" id="GBM66629.1"/>
    </source>
</evidence>
<dbReference type="Proteomes" id="UP000499080">
    <property type="component" value="Unassembled WGS sequence"/>
</dbReference>
<sequence length="104" mass="11819">MACESISFLRPQWEERSPTLKIRKEFGRWTLSRITSFWDSKVFLTQNESNGGDPRPAKSLEKAQDDEHGVGRGQERQEHSSGGDDVAHDKGRETSHTAGGKYYH</sequence>
<comment type="caution">
    <text evidence="2">The sequence shown here is derived from an EMBL/GenBank/DDBJ whole genome shotgun (WGS) entry which is preliminary data.</text>
</comment>
<evidence type="ECO:0000256" key="1">
    <source>
        <dbReference type="SAM" id="MobiDB-lite"/>
    </source>
</evidence>